<dbReference type="KEGG" id="ccai:NAS2_1476"/>
<dbReference type="GO" id="GO:0016787">
    <property type="term" value="F:hydrolase activity"/>
    <property type="evidence" value="ECO:0007669"/>
    <property type="project" value="UniProtKB-KW"/>
</dbReference>
<organism evidence="5 6">
    <name type="scientific">Conexivisphaera calida</name>
    <dbReference type="NCBI Taxonomy" id="1874277"/>
    <lineage>
        <taxon>Archaea</taxon>
        <taxon>Nitrososphaerota</taxon>
        <taxon>Conexivisphaeria</taxon>
        <taxon>Conexivisphaerales</taxon>
        <taxon>Conexivisphaeraceae</taxon>
        <taxon>Conexivisphaera</taxon>
    </lineage>
</organism>
<dbReference type="GO" id="GO:0004521">
    <property type="term" value="F:RNA endonuclease activity"/>
    <property type="evidence" value="ECO:0007669"/>
    <property type="project" value="TreeGrafter"/>
</dbReference>
<dbReference type="SUPFAM" id="SSF88723">
    <property type="entry name" value="PIN domain-like"/>
    <property type="match status" value="1"/>
</dbReference>
<proteinExistence type="predicted"/>
<dbReference type="GO" id="GO:0030688">
    <property type="term" value="C:preribosome, small subunit precursor"/>
    <property type="evidence" value="ECO:0007669"/>
    <property type="project" value="TreeGrafter"/>
</dbReference>
<dbReference type="Gene3D" id="3.40.50.1010">
    <property type="entry name" value="5'-nuclease"/>
    <property type="match status" value="1"/>
</dbReference>
<keyword evidence="1" id="KW-0540">Nuclease</keyword>
<dbReference type="AlphaFoldDB" id="A0A4P2VE01"/>
<dbReference type="PANTHER" id="PTHR12814">
    <property type="entry name" value="RNA-BINDING PROTEIN NOB1"/>
    <property type="match status" value="1"/>
</dbReference>
<accession>A0A4P2VE01</accession>
<keyword evidence="2" id="KW-0479">Metal-binding</keyword>
<dbReference type="Gene3D" id="2.20.28.10">
    <property type="match status" value="1"/>
</dbReference>
<evidence type="ECO:0000256" key="1">
    <source>
        <dbReference type="ARBA" id="ARBA00022722"/>
    </source>
</evidence>
<sequence>MATRPRFLVLDTSALEGGVPELHGARPVVTPGVLRELERRGRLASLEPLVEEGMVEVLEPGNDVLKEVLAAAASVGDELRLSPVDVEVLAAALGLSSRGDVQLLTDDISMQNVAMRLGIRVTGPIVGRRREVHWMYYCPGCGASFDSPPADLICPVCGTALRRKPRGRGSKR</sequence>
<evidence type="ECO:0000256" key="3">
    <source>
        <dbReference type="ARBA" id="ARBA00022801"/>
    </source>
</evidence>
<evidence type="ECO:0000256" key="2">
    <source>
        <dbReference type="ARBA" id="ARBA00022723"/>
    </source>
</evidence>
<dbReference type="GeneID" id="55585287"/>
<dbReference type="OrthoDB" id="27944at2157"/>
<evidence type="ECO:0000313" key="5">
    <source>
        <dbReference type="EMBL" id="BBE42856.1"/>
    </source>
</evidence>
<dbReference type="InterPro" id="IPR039907">
    <property type="entry name" value="NOB1"/>
</dbReference>
<dbReference type="InterPro" id="IPR029060">
    <property type="entry name" value="PIN-like_dom_sf"/>
</dbReference>
<dbReference type="Pfam" id="PF17146">
    <property type="entry name" value="PIN_6"/>
    <property type="match status" value="1"/>
</dbReference>
<evidence type="ECO:0000259" key="4">
    <source>
        <dbReference type="Pfam" id="PF17146"/>
    </source>
</evidence>
<keyword evidence="3" id="KW-0378">Hydrolase</keyword>
<reference evidence="5 6" key="1">
    <citation type="journal article" date="2019" name="ISME J.">
        <title>Isolation and characterization of a thermophilic sulfur- and iron-reducing thaumarchaeote from a terrestrial acidic hot spring.</title>
        <authorList>
            <person name="Kato S."/>
            <person name="Itoh T."/>
            <person name="Yuki M."/>
            <person name="Nagamori M."/>
            <person name="Ohnishi M."/>
            <person name="Uematsu K."/>
            <person name="Suzuki K."/>
            <person name="Takashina T."/>
            <person name="Ohkuma M."/>
        </authorList>
    </citation>
    <scope>NUCLEOTIDE SEQUENCE [LARGE SCALE GENOMIC DNA]</scope>
    <source>
        <strain evidence="5 6">NAS-02</strain>
    </source>
</reference>
<protein>
    <submittedName>
        <fullName evidence="5">UPF0129 protein</fullName>
    </submittedName>
</protein>
<keyword evidence="6" id="KW-1185">Reference proteome</keyword>
<dbReference type="PANTHER" id="PTHR12814:SF2">
    <property type="entry name" value="RNA-BINDING PROTEIN NOB1"/>
    <property type="match status" value="1"/>
</dbReference>
<evidence type="ECO:0000313" key="6">
    <source>
        <dbReference type="Proteomes" id="UP000509448"/>
    </source>
</evidence>
<name>A0A4P2VE01_9ARCH</name>
<dbReference type="GO" id="GO:0030490">
    <property type="term" value="P:maturation of SSU-rRNA"/>
    <property type="evidence" value="ECO:0007669"/>
    <property type="project" value="TreeGrafter"/>
</dbReference>
<dbReference type="GO" id="GO:0046872">
    <property type="term" value="F:metal ion binding"/>
    <property type="evidence" value="ECO:0007669"/>
    <property type="project" value="UniProtKB-KW"/>
</dbReference>
<feature type="domain" description="Ribonuclease PIN" evidence="4">
    <location>
        <begin position="8"/>
        <end position="94"/>
    </location>
</feature>
<dbReference type="EMBL" id="AP018732">
    <property type="protein sequence ID" value="BBE42856.1"/>
    <property type="molecule type" value="Genomic_DNA"/>
</dbReference>
<dbReference type="InterPro" id="IPR033411">
    <property type="entry name" value="Ribonuclease_PIN"/>
</dbReference>
<gene>
    <name evidence="5" type="ORF">NAS2_1476</name>
</gene>
<dbReference type="RefSeq" id="WP_174449044.1">
    <property type="nucleotide sequence ID" value="NZ_AP018732.1"/>
</dbReference>
<dbReference type="Proteomes" id="UP000509448">
    <property type="component" value="Chromosome"/>
</dbReference>